<dbReference type="Proteomes" id="UP000612282">
    <property type="component" value="Unassembled WGS sequence"/>
</dbReference>
<accession>A0ABQ3X9C1</accession>
<evidence type="ECO:0000313" key="3">
    <source>
        <dbReference type="Proteomes" id="UP000612282"/>
    </source>
</evidence>
<organism evidence="2 3">
    <name type="scientific">Actinoplanes couchii</name>
    <dbReference type="NCBI Taxonomy" id="403638"/>
    <lineage>
        <taxon>Bacteria</taxon>
        <taxon>Bacillati</taxon>
        <taxon>Actinomycetota</taxon>
        <taxon>Actinomycetes</taxon>
        <taxon>Micromonosporales</taxon>
        <taxon>Micromonosporaceae</taxon>
        <taxon>Actinoplanes</taxon>
    </lineage>
</organism>
<evidence type="ECO:0000256" key="1">
    <source>
        <dbReference type="SAM" id="MobiDB-lite"/>
    </source>
</evidence>
<keyword evidence="3" id="KW-1185">Reference proteome</keyword>
<comment type="caution">
    <text evidence="2">The sequence shown here is derived from an EMBL/GenBank/DDBJ whole genome shotgun (WGS) entry which is preliminary data.</text>
</comment>
<feature type="region of interest" description="Disordered" evidence="1">
    <location>
        <begin position="23"/>
        <end position="107"/>
    </location>
</feature>
<sequence>MPSTIPMQIKPICRYAGKAHVLTAKEAGGTGRAPGRRPGKRGERGEVGKGAGEGGPRRGGGREEGAGLAEEVWRGRGSVRSRAGSGCESSRVGHAGGGWALGSGHDL</sequence>
<name>A0ABQ3X9C1_9ACTN</name>
<evidence type="ECO:0000313" key="2">
    <source>
        <dbReference type="EMBL" id="GID55035.1"/>
    </source>
</evidence>
<dbReference type="EMBL" id="BOMG01000044">
    <property type="protein sequence ID" value="GID55035.1"/>
    <property type="molecule type" value="Genomic_DNA"/>
</dbReference>
<reference evidence="2 3" key="1">
    <citation type="submission" date="2021-01" db="EMBL/GenBank/DDBJ databases">
        <title>Whole genome shotgun sequence of Actinoplanes couchii NBRC 106145.</title>
        <authorList>
            <person name="Komaki H."/>
            <person name="Tamura T."/>
        </authorList>
    </citation>
    <scope>NUCLEOTIDE SEQUENCE [LARGE SCALE GENOMIC DNA]</scope>
    <source>
        <strain evidence="2 3">NBRC 106145</strain>
    </source>
</reference>
<feature type="compositionally biased region" description="Gly residues" evidence="1">
    <location>
        <begin position="48"/>
        <end position="58"/>
    </location>
</feature>
<proteinExistence type="predicted"/>
<feature type="compositionally biased region" description="Low complexity" evidence="1">
    <location>
        <begin position="66"/>
        <end position="86"/>
    </location>
</feature>
<protein>
    <submittedName>
        <fullName evidence="2">Uncharacterized protein</fullName>
    </submittedName>
</protein>
<gene>
    <name evidence="2" type="ORF">Aco03nite_034390</name>
</gene>